<evidence type="ECO:0000313" key="2">
    <source>
        <dbReference type="Proteomes" id="UP000279833"/>
    </source>
</evidence>
<organism evidence="3">
    <name type="scientific">Schistosoma curassoni</name>
    <dbReference type="NCBI Taxonomy" id="6186"/>
    <lineage>
        <taxon>Eukaryota</taxon>
        <taxon>Metazoa</taxon>
        <taxon>Spiralia</taxon>
        <taxon>Lophotrochozoa</taxon>
        <taxon>Platyhelminthes</taxon>
        <taxon>Trematoda</taxon>
        <taxon>Digenea</taxon>
        <taxon>Strigeidida</taxon>
        <taxon>Schistosomatoidea</taxon>
        <taxon>Schistosomatidae</taxon>
        <taxon>Schistosoma</taxon>
    </lineage>
</organism>
<dbReference type="AlphaFoldDB" id="A0A183JD55"/>
<evidence type="ECO:0000313" key="1">
    <source>
        <dbReference type="EMBL" id="VDO62806.1"/>
    </source>
</evidence>
<dbReference type="EMBL" id="UZAK01000433">
    <property type="protein sequence ID" value="VDO62806.1"/>
    <property type="molecule type" value="Genomic_DNA"/>
</dbReference>
<gene>
    <name evidence="1" type="ORF">SCUD_LOCUS617</name>
</gene>
<keyword evidence="2" id="KW-1185">Reference proteome</keyword>
<reference evidence="1 2" key="2">
    <citation type="submission" date="2018-11" db="EMBL/GenBank/DDBJ databases">
        <authorList>
            <consortium name="Pathogen Informatics"/>
        </authorList>
    </citation>
    <scope>NUCLEOTIDE SEQUENCE [LARGE SCALE GENOMIC DNA]</scope>
    <source>
        <strain evidence="1">Dakar</strain>
        <strain evidence="2">Dakar, Senegal</strain>
    </source>
</reference>
<dbReference type="Gene3D" id="3.30.980.10">
    <property type="entry name" value="Threonyl-trna Synthetase, Chain A, domain 2"/>
    <property type="match status" value="1"/>
</dbReference>
<dbReference type="InterPro" id="IPR018163">
    <property type="entry name" value="Thr/Ala-tRNA-synth_IIc_edit"/>
</dbReference>
<proteinExistence type="predicted"/>
<sequence length="364" mass="40961">MCSHTGQHLFTSALESSVLSHSSAFQHIGGTSHPNYFTVKAAIIGSASELMHEDLGNFTRQLEQKCQKLINENGFISIWNTELAHALKVSCGFLFDIAAKVRTVCITKQKHPINNHELTDFNSVISAELCGGTHLFELSDLLDIAVVAVKGRQKTVKEFTCIFGHLAKSAHQCANELIQEGLSREKEAIHDPKKAVIHMDWYESVLNDPHYTGFLPLYARLALETNLFRINHKTDIIDTDHVQLYIDNMKIMIGNNNCETSQAVISQLDFHRLDDVTLNLAHMIAKLLSTELGIVYLTVKGRPLRSNHLNNDDRYKYAFLQLSPTADTFTTMTKMQQSLDWNDYHTLLAKCVNSILRSSVYGEA</sequence>
<dbReference type="WBParaSite" id="SCUD_0000061601-mRNA-1">
    <property type="protein sequence ID" value="SCUD_0000061601-mRNA-1"/>
    <property type="gene ID" value="SCUD_0000061601"/>
</dbReference>
<evidence type="ECO:0000313" key="3">
    <source>
        <dbReference type="WBParaSite" id="SCUD_0000061601-mRNA-1"/>
    </source>
</evidence>
<dbReference type="GO" id="GO:0000166">
    <property type="term" value="F:nucleotide binding"/>
    <property type="evidence" value="ECO:0007669"/>
    <property type="project" value="InterPro"/>
</dbReference>
<dbReference type="STRING" id="6186.A0A183JD55"/>
<accession>A0A183JD55</accession>
<dbReference type="Proteomes" id="UP000279833">
    <property type="component" value="Unassembled WGS sequence"/>
</dbReference>
<name>A0A183JD55_9TREM</name>
<reference evidence="3" key="1">
    <citation type="submission" date="2016-06" db="UniProtKB">
        <authorList>
            <consortium name="WormBaseParasite"/>
        </authorList>
    </citation>
    <scope>IDENTIFICATION</scope>
</reference>
<dbReference type="SUPFAM" id="SSF55186">
    <property type="entry name" value="ThrRS/AlaRS common domain"/>
    <property type="match status" value="1"/>
</dbReference>
<protein>
    <submittedName>
        <fullName evidence="3">Histidine ammonia-lyase</fullName>
    </submittedName>
</protein>